<protein>
    <submittedName>
        <fullName evidence="1">Uncharacterized protein</fullName>
    </submittedName>
</protein>
<evidence type="ECO:0000313" key="1">
    <source>
        <dbReference type="EMBL" id="GFU14257.1"/>
    </source>
</evidence>
<dbReference type="EMBL" id="BMAW01125829">
    <property type="protein sequence ID" value="GFU14257.1"/>
    <property type="molecule type" value="Genomic_DNA"/>
</dbReference>
<evidence type="ECO:0000313" key="2">
    <source>
        <dbReference type="EMBL" id="GFU40393.1"/>
    </source>
</evidence>
<comment type="caution">
    <text evidence="1">The sequence shown here is derived from an EMBL/GenBank/DDBJ whole genome shotgun (WGS) entry which is preliminary data.</text>
</comment>
<sequence length="112" mass="13490">MADNRRFLIEVRQKEFFVVTSCSKVGKKSEETEFFEKIERKIPNGEDCERHLFLRKTEVYLLSQRVREMGFKLGCNNKKMAFFCESIFVETSRINFRFFFRTSDKTESMQEV</sequence>
<dbReference type="AlphaFoldDB" id="A0A8X6QEF7"/>
<organism evidence="1 3">
    <name type="scientific">Nephila pilipes</name>
    <name type="common">Giant wood spider</name>
    <name type="synonym">Nephila maculata</name>
    <dbReference type="NCBI Taxonomy" id="299642"/>
    <lineage>
        <taxon>Eukaryota</taxon>
        <taxon>Metazoa</taxon>
        <taxon>Ecdysozoa</taxon>
        <taxon>Arthropoda</taxon>
        <taxon>Chelicerata</taxon>
        <taxon>Arachnida</taxon>
        <taxon>Araneae</taxon>
        <taxon>Araneomorphae</taxon>
        <taxon>Entelegynae</taxon>
        <taxon>Araneoidea</taxon>
        <taxon>Nephilidae</taxon>
        <taxon>Nephila</taxon>
    </lineage>
</organism>
<gene>
    <name evidence="1" type="ORF">NPIL_352201</name>
    <name evidence="2" type="ORF">NPIL_51081</name>
</gene>
<dbReference type="Proteomes" id="UP000887013">
    <property type="component" value="Unassembled WGS sequence"/>
</dbReference>
<accession>A0A8X6QEF7</accession>
<keyword evidence="3" id="KW-1185">Reference proteome</keyword>
<reference evidence="1" key="1">
    <citation type="submission" date="2020-08" db="EMBL/GenBank/DDBJ databases">
        <title>Multicomponent nature underlies the extraordinary mechanical properties of spider dragline silk.</title>
        <authorList>
            <person name="Kono N."/>
            <person name="Nakamura H."/>
            <person name="Mori M."/>
            <person name="Yoshida Y."/>
            <person name="Ohtoshi R."/>
            <person name="Malay A.D."/>
            <person name="Moran D.A.P."/>
            <person name="Tomita M."/>
            <person name="Numata K."/>
            <person name="Arakawa K."/>
        </authorList>
    </citation>
    <scope>NUCLEOTIDE SEQUENCE</scope>
</reference>
<proteinExistence type="predicted"/>
<evidence type="ECO:0000313" key="3">
    <source>
        <dbReference type="Proteomes" id="UP000887013"/>
    </source>
</evidence>
<dbReference type="EMBL" id="BMAW01035630">
    <property type="protein sequence ID" value="GFU40393.1"/>
    <property type="molecule type" value="Genomic_DNA"/>
</dbReference>
<name>A0A8X6QEF7_NEPPI</name>